<organism evidence="1 2">
    <name type="scientific">Pangasius djambal</name>
    <dbReference type="NCBI Taxonomy" id="1691987"/>
    <lineage>
        <taxon>Eukaryota</taxon>
        <taxon>Metazoa</taxon>
        <taxon>Chordata</taxon>
        <taxon>Craniata</taxon>
        <taxon>Vertebrata</taxon>
        <taxon>Euteleostomi</taxon>
        <taxon>Actinopterygii</taxon>
        <taxon>Neopterygii</taxon>
        <taxon>Teleostei</taxon>
        <taxon>Ostariophysi</taxon>
        <taxon>Siluriformes</taxon>
        <taxon>Pangasiidae</taxon>
        <taxon>Pangasius</taxon>
    </lineage>
</organism>
<sequence>MDKEDKRVEFLESITLKLLKLKRDKWQKFIAAEQNRNIIQDFFEKLDFCSLFISLNAGSQLFATLDFPRTFKNVIVYFVKKENVVINIDSIQNVFVGTFASSSVNAAADVAEVVHSMRVKKKDDTKKIDVGPDVSLQAHMLKNELFVIRDRLKGRTFLPVPENADSLEKTAYRRSHCIDSKLMHAFETLIIDWTYRVAKVLSKVSAQPILDGLNPLPKAEFDFWSDRLMNLEYINEQLMNPKVLKMAEILETAESLREAEDIVIYLKPLQKRLDEIEQLEYSLLPSYTRSMMHTVALIWANSEYYCHPEKIIVILQEICNLYIDMTRNFLGPDEVMKGLEGEIDETIGKIKLSIVALVTLRASYDQCNLDMDKYFKNGTPKSWDFPSHLVFTRLNVFLQRLQTIEEVYKTSVEFLKLEKVALQGIRGGALGASVLHIYEEFLELIKIFAECTYDPIDTSEKVGMQVCNQSY</sequence>
<comment type="caution">
    <text evidence="1">The sequence shown here is derived from an EMBL/GenBank/DDBJ whole genome shotgun (WGS) entry which is preliminary data.</text>
</comment>
<keyword evidence="2" id="KW-1185">Reference proteome</keyword>
<protein>
    <submittedName>
        <fullName evidence="1">Uncharacterized protein</fullName>
    </submittedName>
</protein>
<gene>
    <name evidence="1" type="ORF">PDJAM_G00037750</name>
</gene>
<dbReference type="Proteomes" id="UP000830395">
    <property type="component" value="Chromosome 12"/>
</dbReference>
<accession>A0ACC5YS73</accession>
<name>A0ACC5YS73_9TELE</name>
<evidence type="ECO:0000313" key="1">
    <source>
        <dbReference type="EMBL" id="MCJ8738610.1"/>
    </source>
</evidence>
<proteinExistence type="predicted"/>
<evidence type="ECO:0000313" key="2">
    <source>
        <dbReference type="Proteomes" id="UP000830395"/>
    </source>
</evidence>
<dbReference type="EMBL" id="CM040986">
    <property type="protein sequence ID" value="MCJ8738610.1"/>
    <property type="molecule type" value="Genomic_DNA"/>
</dbReference>
<reference evidence="1" key="1">
    <citation type="submission" date="2020-02" db="EMBL/GenBank/DDBJ databases">
        <title>Genome sequencing of the panga catfish, Pangasius djambal.</title>
        <authorList>
            <person name="Wen M."/>
            <person name="Zahm M."/>
            <person name="Roques C."/>
            <person name="Cabau C."/>
            <person name="Klopp C."/>
            <person name="Donnadieu C."/>
            <person name="Jouanno E."/>
            <person name="Avarre J.-C."/>
            <person name="Campet M."/>
            <person name="Ha T."/>
            <person name="Dugue R."/>
            <person name="Lampietro C."/>
            <person name="Louis A."/>
            <person name="Herpin A."/>
            <person name="Echchiki A."/>
            <person name="Berthelot C."/>
            <person name="Parey E."/>
            <person name="Roest-Crollius H."/>
            <person name="Braasch I."/>
            <person name="Postlethwait J.H."/>
            <person name="Bobe J."/>
            <person name="Montfort J."/>
            <person name="Bouchez O."/>
            <person name="Begum T."/>
            <person name="Schartl M."/>
            <person name="Gustiano R."/>
            <person name="Guiguen Y."/>
        </authorList>
    </citation>
    <scope>NUCLEOTIDE SEQUENCE</scope>
    <source>
        <strain evidence="1">Pdj_M5554</strain>
    </source>
</reference>